<organism evidence="1 2">
    <name type="scientific">Aldrovandia affinis</name>
    <dbReference type="NCBI Taxonomy" id="143900"/>
    <lineage>
        <taxon>Eukaryota</taxon>
        <taxon>Metazoa</taxon>
        <taxon>Chordata</taxon>
        <taxon>Craniata</taxon>
        <taxon>Vertebrata</taxon>
        <taxon>Euteleostomi</taxon>
        <taxon>Actinopterygii</taxon>
        <taxon>Neopterygii</taxon>
        <taxon>Teleostei</taxon>
        <taxon>Notacanthiformes</taxon>
        <taxon>Halosauridae</taxon>
        <taxon>Aldrovandia</taxon>
    </lineage>
</organism>
<dbReference type="AlphaFoldDB" id="A0AAD7TDB1"/>
<evidence type="ECO:0000313" key="1">
    <source>
        <dbReference type="EMBL" id="KAJ8418869.1"/>
    </source>
</evidence>
<keyword evidence="2" id="KW-1185">Reference proteome</keyword>
<sequence length="82" mass="9118">MLFQVAPVCHGTRPGARHMGTITAPGDCERSTEMARVPVIHIPTTYYLTSAQADNVRTSRERLDELSGDVQQHRIKSWGALK</sequence>
<reference evidence="1" key="1">
    <citation type="journal article" date="2023" name="Science">
        <title>Genome structures resolve the early diversification of teleost fishes.</title>
        <authorList>
            <person name="Parey E."/>
            <person name="Louis A."/>
            <person name="Montfort J."/>
            <person name="Bouchez O."/>
            <person name="Roques C."/>
            <person name="Iampietro C."/>
            <person name="Lluch J."/>
            <person name="Castinel A."/>
            <person name="Donnadieu C."/>
            <person name="Desvignes T."/>
            <person name="Floi Bucao C."/>
            <person name="Jouanno E."/>
            <person name="Wen M."/>
            <person name="Mejri S."/>
            <person name="Dirks R."/>
            <person name="Jansen H."/>
            <person name="Henkel C."/>
            <person name="Chen W.J."/>
            <person name="Zahm M."/>
            <person name="Cabau C."/>
            <person name="Klopp C."/>
            <person name="Thompson A.W."/>
            <person name="Robinson-Rechavi M."/>
            <person name="Braasch I."/>
            <person name="Lecointre G."/>
            <person name="Bobe J."/>
            <person name="Postlethwait J.H."/>
            <person name="Berthelot C."/>
            <person name="Roest Crollius H."/>
            <person name="Guiguen Y."/>
        </authorList>
    </citation>
    <scope>NUCLEOTIDE SEQUENCE</scope>
    <source>
        <strain evidence="1">NC1722</strain>
    </source>
</reference>
<protein>
    <submittedName>
        <fullName evidence="1">Uncharacterized protein</fullName>
    </submittedName>
</protein>
<dbReference type="Proteomes" id="UP001221898">
    <property type="component" value="Unassembled WGS sequence"/>
</dbReference>
<comment type="caution">
    <text evidence="1">The sequence shown here is derived from an EMBL/GenBank/DDBJ whole genome shotgun (WGS) entry which is preliminary data.</text>
</comment>
<evidence type="ECO:0000313" key="2">
    <source>
        <dbReference type="Proteomes" id="UP001221898"/>
    </source>
</evidence>
<accession>A0AAD7TDB1</accession>
<gene>
    <name evidence="1" type="ORF">AAFF_G00003680</name>
</gene>
<dbReference type="EMBL" id="JAINUG010000001">
    <property type="protein sequence ID" value="KAJ8418869.1"/>
    <property type="molecule type" value="Genomic_DNA"/>
</dbReference>
<name>A0AAD7TDB1_9TELE</name>
<proteinExistence type="predicted"/>